<name>A0A1S9T723_BACMY</name>
<protein>
    <submittedName>
        <fullName evidence="1">Uncharacterized protein</fullName>
    </submittedName>
</protein>
<accession>A0A1S9T723</accession>
<dbReference type="RefSeq" id="WP_078176358.1">
    <property type="nucleotide sequence ID" value="NZ_JBCMNA010000001.1"/>
</dbReference>
<evidence type="ECO:0000313" key="1">
    <source>
        <dbReference type="EMBL" id="OOR05803.1"/>
    </source>
</evidence>
<comment type="caution">
    <text evidence="1">The sequence shown here is derived from an EMBL/GenBank/DDBJ whole genome shotgun (WGS) entry which is preliminary data.</text>
</comment>
<reference evidence="1 2" key="1">
    <citation type="submission" date="2017-01" db="EMBL/GenBank/DDBJ databases">
        <title>Bacillus cereus isolates.</title>
        <authorList>
            <person name="Beno S.M."/>
        </authorList>
    </citation>
    <scope>NUCLEOTIDE SEQUENCE [LARGE SCALE GENOMIC DNA]</scope>
    <source>
        <strain evidence="1 2">FSL W7-1108</strain>
    </source>
</reference>
<proteinExistence type="predicted"/>
<sequence>MKNLVIKPFIDKDTQIGYSEGDVYESEDPERIAFLQEEGFLKVKQEDSEEPQHVGGGYYPLPNGEKIKGKEAALEALKELKQVGE</sequence>
<evidence type="ECO:0000313" key="2">
    <source>
        <dbReference type="Proteomes" id="UP000190696"/>
    </source>
</evidence>
<dbReference type="EMBL" id="MUAI01000012">
    <property type="protein sequence ID" value="OOR05803.1"/>
    <property type="molecule type" value="Genomic_DNA"/>
</dbReference>
<dbReference type="Proteomes" id="UP000190696">
    <property type="component" value="Unassembled WGS sequence"/>
</dbReference>
<gene>
    <name evidence="1" type="ORF">BW900_15865</name>
</gene>
<dbReference type="AlphaFoldDB" id="A0A1S9T723"/>
<organism evidence="1 2">
    <name type="scientific">Bacillus mycoides</name>
    <dbReference type="NCBI Taxonomy" id="1405"/>
    <lineage>
        <taxon>Bacteria</taxon>
        <taxon>Bacillati</taxon>
        <taxon>Bacillota</taxon>
        <taxon>Bacilli</taxon>
        <taxon>Bacillales</taxon>
        <taxon>Bacillaceae</taxon>
        <taxon>Bacillus</taxon>
        <taxon>Bacillus cereus group</taxon>
    </lineage>
</organism>